<protein>
    <submittedName>
        <fullName evidence="1">Uncharacterized protein</fullName>
    </submittedName>
</protein>
<dbReference type="Proteomes" id="UP000266841">
    <property type="component" value="Unassembled WGS sequence"/>
</dbReference>
<evidence type="ECO:0000313" key="1">
    <source>
        <dbReference type="EMBL" id="EJK55765.1"/>
    </source>
</evidence>
<dbReference type="AlphaFoldDB" id="K0RRY0"/>
<gene>
    <name evidence="1" type="ORF">THAOC_24466</name>
</gene>
<comment type="caution">
    <text evidence="1">The sequence shown here is derived from an EMBL/GenBank/DDBJ whole genome shotgun (WGS) entry which is preliminary data.</text>
</comment>
<reference evidence="1 2" key="1">
    <citation type="journal article" date="2012" name="Genome Biol.">
        <title>Genome and low-iron response of an oceanic diatom adapted to chronic iron limitation.</title>
        <authorList>
            <person name="Lommer M."/>
            <person name="Specht M."/>
            <person name="Roy A.S."/>
            <person name="Kraemer L."/>
            <person name="Andreson R."/>
            <person name="Gutowska M.A."/>
            <person name="Wolf J."/>
            <person name="Bergner S.V."/>
            <person name="Schilhabel M.B."/>
            <person name="Klostermeier U.C."/>
            <person name="Beiko R.G."/>
            <person name="Rosenstiel P."/>
            <person name="Hippler M."/>
            <person name="Laroche J."/>
        </authorList>
    </citation>
    <scope>NUCLEOTIDE SEQUENCE [LARGE SCALE GENOMIC DNA]</scope>
    <source>
        <strain evidence="1 2">CCMP1005</strain>
    </source>
</reference>
<name>K0RRY0_THAOC</name>
<proteinExistence type="predicted"/>
<keyword evidence="2" id="KW-1185">Reference proteome</keyword>
<dbReference type="EMBL" id="AGNL01033267">
    <property type="protein sequence ID" value="EJK55765.1"/>
    <property type="molecule type" value="Genomic_DNA"/>
</dbReference>
<evidence type="ECO:0000313" key="2">
    <source>
        <dbReference type="Proteomes" id="UP000266841"/>
    </source>
</evidence>
<organism evidence="1 2">
    <name type="scientific">Thalassiosira oceanica</name>
    <name type="common">Marine diatom</name>
    <dbReference type="NCBI Taxonomy" id="159749"/>
    <lineage>
        <taxon>Eukaryota</taxon>
        <taxon>Sar</taxon>
        <taxon>Stramenopiles</taxon>
        <taxon>Ochrophyta</taxon>
        <taxon>Bacillariophyta</taxon>
        <taxon>Coscinodiscophyceae</taxon>
        <taxon>Thalassiosirophycidae</taxon>
        <taxon>Thalassiosirales</taxon>
        <taxon>Thalassiosiraceae</taxon>
        <taxon>Thalassiosira</taxon>
    </lineage>
</organism>
<accession>K0RRY0</accession>
<sequence>MAIVANPAVITSHPSVIWTSTHGGCVIICGVWPTASVSFALMSYFQATFLHRYVRGQFMGGSAMGKRHGTKAWFQCGDQRPGGVLQSRTARVRPRRMTAILRRHRPSMSTVLANVMAPEARSA</sequence>